<dbReference type="HOGENOM" id="CLU_1522509_0_0_11"/>
<dbReference type="CDD" id="cd00093">
    <property type="entry name" value="HTH_XRE"/>
    <property type="match status" value="1"/>
</dbReference>
<evidence type="ECO:0000313" key="2">
    <source>
        <dbReference type="EMBL" id="AEE45034.1"/>
    </source>
</evidence>
<name>F4H0R1_CELFA</name>
<dbReference type="InterPro" id="IPR001387">
    <property type="entry name" value="Cro/C1-type_HTH"/>
</dbReference>
<dbReference type="GO" id="GO:0003677">
    <property type="term" value="F:DNA binding"/>
    <property type="evidence" value="ECO:0007669"/>
    <property type="project" value="InterPro"/>
</dbReference>
<protein>
    <submittedName>
        <fullName evidence="2">Helix-turn-helix domain protein</fullName>
    </submittedName>
</protein>
<dbReference type="Proteomes" id="UP000008460">
    <property type="component" value="Chromosome"/>
</dbReference>
<gene>
    <name evidence="2" type="ordered locus">Celf_0897</name>
</gene>
<dbReference type="Gene3D" id="1.10.260.40">
    <property type="entry name" value="lambda repressor-like DNA-binding domains"/>
    <property type="match status" value="1"/>
</dbReference>
<dbReference type="EMBL" id="CP002666">
    <property type="protein sequence ID" value="AEE45034.1"/>
    <property type="molecule type" value="Genomic_DNA"/>
</dbReference>
<dbReference type="SMART" id="SM00530">
    <property type="entry name" value="HTH_XRE"/>
    <property type="match status" value="1"/>
</dbReference>
<organism evidence="2 3">
    <name type="scientific">Cellulomonas fimi (strain ATCC 484 / DSM 20113 / JCM 1341 / CCUG 24087 / LMG 16345 / NBRC 15513 / NCIMB 8980 / NCTC 7547 / NRS-133)</name>
    <dbReference type="NCBI Taxonomy" id="590998"/>
    <lineage>
        <taxon>Bacteria</taxon>
        <taxon>Bacillati</taxon>
        <taxon>Actinomycetota</taxon>
        <taxon>Actinomycetes</taxon>
        <taxon>Micrococcales</taxon>
        <taxon>Cellulomonadaceae</taxon>
        <taxon>Cellulomonas</taxon>
    </lineage>
</organism>
<dbReference type="AlphaFoldDB" id="F4H0R1"/>
<dbReference type="RefSeq" id="WP_013770062.1">
    <property type="nucleotide sequence ID" value="NC_015514.1"/>
</dbReference>
<accession>F4H0R1</accession>
<dbReference type="PROSITE" id="PS50943">
    <property type="entry name" value="HTH_CROC1"/>
    <property type="match status" value="1"/>
</dbReference>
<keyword evidence="3" id="KW-1185">Reference proteome</keyword>
<dbReference type="STRING" id="590998.Celf_0897"/>
<dbReference type="eggNOG" id="COG3620">
    <property type="taxonomic scope" value="Bacteria"/>
</dbReference>
<evidence type="ECO:0000313" key="3">
    <source>
        <dbReference type="Proteomes" id="UP000008460"/>
    </source>
</evidence>
<dbReference type="InterPro" id="IPR010982">
    <property type="entry name" value="Lambda_DNA-bd_dom_sf"/>
</dbReference>
<evidence type="ECO:0000259" key="1">
    <source>
        <dbReference type="PROSITE" id="PS50943"/>
    </source>
</evidence>
<reference evidence="2 3" key="1">
    <citation type="submission" date="2011-04" db="EMBL/GenBank/DDBJ databases">
        <title>Complete sequence of Cellulomonas fimi ATCC 484.</title>
        <authorList>
            <consortium name="US DOE Joint Genome Institute"/>
            <person name="Lucas S."/>
            <person name="Han J."/>
            <person name="Lapidus A."/>
            <person name="Cheng J.-F."/>
            <person name="Goodwin L."/>
            <person name="Pitluck S."/>
            <person name="Peters L."/>
            <person name="Chertkov O."/>
            <person name="Detter J.C."/>
            <person name="Han C."/>
            <person name="Tapia R."/>
            <person name="Land M."/>
            <person name="Hauser L."/>
            <person name="Kyrpides N."/>
            <person name="Ivanova N."/>
            <person name="Ovchinnikova G."/>
            <person name="Pagani I."/>
            <person name="Mead D."/>
            <person name="Brumm P."/>
            <person name="Woyke T."/>
        </authorList>
    </citation>
    <scope>NUCLEOTIDE SEQUENCE [LARGE SCALE GENOMIC DNA]</scope>
    <source>
        <strain evidence="3">ATCC 484 / DSM 20113 / JCM 1341 / NBRC 15513 / NCIMB 8980 / NCTC 7547</strain>
    </source>
</reference>
<proteinExistence type="predicted"/>
<sequence length="176" mass="19292">MDRDDETLARIAQSLRDRRVELGLSQSELAERLGLTQAYLSKLETAGATTQLRRLVAVLGAVGLDLVALPRTHPAVREERSRPLAPVHRKATPSDELRRALQRLDLSRVSDPEAAARFAALRDVLADGSGEGQESPRARNLVRSLRSLAQSDEALSLVDPSVRAVLLALRDAEPHR</sequence>
<dbReference type="SUPFAM" id="SSF47413">
    <property type="entry name" value="lambda repressor-like DNA-binding domains"/>
    <property type="match status" value="1"/>
</dbReference>
<dbReference type="Pfam" id="PF01381">
    <property type="entry name" value="HTH_3"/>
    <property type="match status" value="1"/>
</dbReference>
<dbReference type="KEGG" id="cfi:Celf_0897"/>
<feature type="domain" description="HTH cro/C1-type" evidence="1">
    <location>
        <begin position="15"/>
        <end position="69"/>
    </location>
</feature>